<dbReference type="Proteomes" id="UP001501169">
    <property type="component" value="Unassembled WGS sequence"/>
</dbReference>
<evidence type="ECO:0000256" key="2">
    <source>
        <dbReference type="ARBA" id="ARBA00022448"/>
    </source>
</evidence>
<comment type="caution">
    <text evidence="14">The sequence shown here is derived from an EMBL/GenBank/DDBJ whole genome shotgun (WGS) entry which is preliminary data.</text>
</comment>
<keyword evidence="8 11" id="KW-0472">Membrane</keyword>
<feature type="transmembrane region" description="Helical" evidence="11">
    <location>
        <begin position="348"/>
        <end position="369"/>
    </location>
</feature>
<feature type="transmembrane region" description="Helical" evidence="11">
    <location>
        <begin position="65"/>
        <end position="81"/>
    </location>
</feature>
<evidence type="ECO:0000256" key="8">
    <source>
        <dbReference type="ARBA" id="ARBA00023136"/>
    </source>
</evidence>
<feature type="transmembrane region" description="Helical" evidence="11">
    <location>
        <begin position="381"/>
        <end position="403"/>
    </location>
</feature>
<dbReference type="RefSeq" id="WP_404817942.1">
    <property type="nucleotide sequence ID" value="NZ_BAAAEO010000004.1"/>
</dbReference>
<dbReference type="InterPro" id="IPR004680">
    <property type="entry name" value="Cit_transptr-like_dom"/>
</dbReference>
<evidence type="ECO:0000256" key="3">
    <source>
        <dbReference type="ARBA" id="ARBA00022449"/>
    </source>
</evidence>
<evidence type="ECO:0000256" key="6">
    <source>
        <dbReference type="ARBA" id="ARBA00023053"/>
    </source>
</evidence>
<comment type="similarity">
    <text evidence="10">Belongs to the NhaD Na(+)/H(+) (TC 2.A.62) antiporter family.</text>
</comment>
<dbReference type="EMBL" id="BAAAEO010000004">
    <property type="protein sequence ID" value="GAA0557877.1"/>
    <property type="molecule type" value="Genomic_DNA"/>
</dbReference>
<feature type="transmembrane region" description="Helical" evidence="11">
    <location>
        <begin position="415"/>
        <end position="435"/>
    </location>
</feature>
<evidence type="ECO:0000256" key="1">
    <source>
        <dbReference type="ARBA" id="ARBA00004141"/>
    </source>
</evidence>
<proteinExistence type="inferred from homology"/>
<feature type="transmembrane region" description="Helical" evidence="11">
    <location>
        <begin position="34"/>
        <end position="53"/>
    </location>
</feature>
<keyword evidence="9" id="KW-0739">Sodium transport</keyword>
<feature type="transmembrane region" description="Helical" evidence="11">
    <location>
        <begin position="285"/>
        <end position="305"/>
    </location>
</feature>
<feature type="transmembrane region" description="Helical" evidence="11">
    <location>
        <begin position="261"/>
        <end position="279"/>
    </location>
</feature>
<keyword evidence="3" id="KW-0050">Antiport</keyword>
<dbReference type="InterPro" id="IPR045016">
    <property type="entry name" value="NhaD-like"/>
</dbReference>
<keyword evidence="6" id="KW-0915">Sodium</keyword>
<dbReference type="PANTHER" id="PTHR43269">
    <property type="entry name" value="SODIUM/PROTON ANTIPORTER 1-RELATED"/>
    <property type="match status" value="1"/>
</dbReference>
<evidence type="ECO:0000313" key="15">
    <source>
        <dbReference type="Proteomes" id="UP001501169"/>
    </source>
</evidence>
<evidence type="ECO:0000256" key="11">
    <source>
        <dbReference type="SAM" id="Phobius"/>
    </source>
</evidence>
<evidence type="ECO:0000256" key="12">
    <source>
        <dbReference type="SAM" id="SignalP"/>
    </source>
</evidence>
<keyword evidence="7" id="KW-0406">Ion transport</keyword>
<evidence type="ECO:0000256" key="7">
    <source>
        <dbReference type="ARBA" id="ARBA00023065"/>
    </source>
</evidence>
<protein>
    <submittedName>
        <fullName evidence="14">Sodium:proton antiporter NhaD</fullName>
    </submittedName>
</protein>
<keyword evidence="12" id="KW-0732">Signal</keyword>
<keyword evidence="15" id="KW-1185">Reference proteome</keyword>
<feature type="transmembrane region" description="Helical" evidence="11">
    <location>
        <begin position="455"/>
        <end position="473"/>
    </location>
</feature>
<evidence type="ECO:0000256" key="4">
    <source>
        <dbReference type="ARBA" id="ARBA00022692"/>
    </source>
</evidence>
<feature type="chain" id="PRO_5046339446" evidence="12">
    <location>
        <begin position="25"/>
        <end position="484"/>
    </location>
</feature>
<evidence type="ECO:0000256" key="9">
    <source>
        <dbReference type="ARBA" id="ARBA00023201"/>
    </source>
</evidence>
<evidence type="ECO:0000256" key="5">
    <source>
        <dbReference type="ARBA" id="ARBA00022989"/>
    </source>
</evidence>
<feature type="transmembrane region" description="Helical" evidence="11">
    <location>
        <begin position="93"/>
        <end position="114"/>
    </location>
</feature>
<comment type="subcellular location">
    <subcellularLocation>
        <location evidence="1">Membrane</location>
        <topology evidence="1">Multi-pass membrane protein</topology>
    </subcellularLocation>
</comment>
<name>A0ABP3P3K5_9GAMM</name>
<evidence type="ECO:0000259" key="13">
    <source>
        <dbReference type="Pfam" id="PF03600"/>
    </source>
</evidence>
<keyword evidence="2" id="KW-0813">Transport</keyword>
<evidence type="ECO:0000313" key="14">
    <source>
        <dbReference type="EMBL" id="GAA0557877.1"/>
    </source>
</evidence>
<evidence type="ECO:0000256" key="10">
    <source>
        <dbReference type="ARBA" id="ARBA00025753"/>
    </source>
</evidence>
<keyword evidence="5 11" id="KW-1133">Transmembrane helix</keyword>
<feature type="signal peptide" evidence="12">
    <location>
        <begin position="1"/>
        <end position="24"/>
    </location>
</feature>
<dbReference type="NCBIfam" id="NF038006">
    <property type="entry name" value="NhaD_1"/>
    <property type="match status" value="1"/>
</dbReference>
<accession>A0ABP3P3K5</accession>
<dbReference type="PANTHER" id="PTHR43269:SF2">
    <property type="entry name" value="SODIUM_PROTON ANTIPORTER 1-RELATED"/>
    <property type="match status" value="1"/>
</dbReference>
<feature type="transmembrane region" description="Helical" evidence="11">
    <location>
        <begin position="218"/>
        <end position="240"/>
    </location>
</feature>
<sequence length="484" mass="52927">MWKKQGSLYSLVLLLSLLVMPVHAAVGEVDLAHSLTGYIAIVIFVVAYALVMAEEKIHLRKSKPVLVAAGVIWVLIGWQYVQAGFPAASEAAFRHTLLEFSELMLFLLVAMTYINALEERRLFDALRSWMIRKGFSYRQLFWLTGALSFVISPVADNLTTALLMCAVVMKVAEGDKKFINLCCINIVVAANAGGAFSPFGDITTLMVWQAGLLHFAEFFALFVPSLVNFLVPAILMSLFVENRKPSAVQEDVELKRGALRILVLFLLTIATAVACHAVLHLPPVLGMMTGLGYLQFFGYFLRVSLPGSLARKKALAERVGDEERIRALGQVVPFDVFSRVARAEWDTLLFFYGVVMCVGGLGFIGYLAMLSDVLYTQWDASWANVMLGLVSAVVDNIPVMFAVLTMQPEMSHGQWLLITLTAGVGGSLLSIGSAAGVALMGQARGYYTFAGHLKWAPAIFLGYVASILAHLWLNSASFSVFTAS</sequence>
<gene>
    <name evidence="14" type="primary">nhaD_2</name>
    <name evidence="14" type="ORF">GCM10009098_27290</name>
</gene>
<keyword evidence="4 11" id="KW-0812">Transmembrane</keyword>
<reference evidence="15" key="1">
    <citation type="journal article" date="2019" name="Int. J. Syst. Evol. Microbiol.">
        <title>The Global Catalogue of Microorganisms (GCM) 10K type strain sequencing project: providing services to taxonomists for standard genome sequencing and annotation.</title>
        <authorList>
            <consortium name="The Broad Institute Genomics Platform"/>
            <consortium name="The Broad Institute Genome Sequencing Center for Infectious Disease"/>
            <person name="Wu L."/>
            <person name="Ma J."/>
        </authorList>
    </citation>
    <scope>NUCLEOTIDE SEQUENCE [LARGE SCALE GENOMIC DNA]</scope>
    <source>
        <strain evidence="15">JCM 14331</strain>
    </source>
</reference>
<organism evidence="14 15">
    <name type="scientific">Rheinheimera aquimaris</name>
    <dbReference type="NCBI Taxonomy" id="412437"/>
    <lineage>
        <taxon>Bacteria</taxon>
        <taxon>Pseudomonadati</taxon>
        <taxon>Pseudomonadota</taxon>
        <taxon>Gammaproteobacteria</taxon>
        <taxon>Chromatiales</taxon>
        <taxon>Chromatiaceae</taxon>
        <taxon>Rheinheimera</taxon>
    </lineage>
</organism>
<dbReference type="Pfam" id="PF03600">
    <property type="entry name" value="CitMHS"/>
    <property type="match status" value="1"/>
</dbReference>
<feature type="domain" description="Citrate transporter-like" evidence="13">
    <location>
        <begin position="49"/>
        <end position="423"/>
    </location>
</feature>